<protein>
    <submittedName>
        <fullName evidence="1">Helix-turn-helix domain-containing protein</fullName>
    </submittedName>
</protein>
<keyword evidence="2" id="KW-1185">Reference proteome</keyword>
<gene>
    <name evidence="1" type="ORF">C5748_22075</name>
</gene>
<evidence type="ECO:0000313" key="1">
    <source>
        <dbReference type="EMBL" id="PRD41376.1"/>
    </source>
</evidence>
<proteinExistence type="predicted"/>
<dbReference type="SUPFAM" id="SSF46955">
    <property type="entry name" value="Putative DNA-binding domain"/>
    <property type="match status" value="1"/>
</dbReference>
<dbReference type="AlphaFoldDB" id="A0A2S9ILG4"/>
<dbReference type="InterPro" id="IPR009061">
    <property type="entry name" value="DNA-bd_dom_put_sf"/>
</dbReference>
<sequence>MSNHENFLTAPQVRSRYHVTDMTLWRWLQNPDLDFPKPTIINRRRYFPEADLIAWERKQAGRNAA</sequence>
<name>A0A2S9ILG4_9HYPH</name>
<dbReference type="Proteomes" id="UP000239434">
    <property type="component" value="Unassembled WGS sequence"/>
</dbReference>
<accession>A0A2S9ILG4</accession>
<reference evidence="1 2" key="1">
    <citation type="submission" date="2018-02" db="EMBL/GenBank/DDBJ databases">
        <title>The draft genome of Phyllobacterium sp. 1N-3.</title>
        <authorList>
            <person name="Liu L."/>
            <person name="Li L."/>
            <person name="Zhang X."/>
            <person name="Wang T."/>
            <person name="Liang L."/>
        </authorList>
    </citation>
    <scope>NUCLEOTIDE SEQUENCE [LARGE SCALE GENOMIC DNA]</scope>
    <source>
        <strain evidence="1 2">1N-3</strain>
    </source>
</reference>
<comment type="caution">
    <text evidence="1">The sequence shown here is derived from an EMBL/GenBank/DDBJ whole genome shotgun (WGS) entry which is preliminary data.</text>
</comment>
<evidence type="ECO:0000313" key="2">
    <source>
        <dbReference type="Proteomes" id="UP000239434"/>
    </source>
</evidence>
<organism evidence="1 2">
    <name type="scientific">Phyllobacterium phragmitis</name>
    <dbReference type="NCBI Taxonomy" id="2670329"/>
    <lineage>
        <taxon>Bacteria</taxon>
        <taxon>Pseudomonadati</taxon>
        <taxon>Pseudomonadota</taxon>
        <taxon>Alphaproteobacteria</taxon>
        <taxon>Hyphomicrobiales</taxon>
        <taxon>Phyllobacteriaceae</taxon>
        <taxon>Phyllobacterium</taxon>
    </lineage>
</organism>
<dbReference type="EMBL" id="PVBR01000021">
    <property type="protein sequence ID" value="PRD41376.1"/>
    <property type="molecule type" value="Genomic_DNA"/>
</dbReference>